<feature type="compositionally biased region" description="Polar residues" evidence="1">
    <location>
        <begin position="1"/>
        <end position="15"/>
    </location>
</feature>
<name>A0A5B7HS59_PORTR</name>
<comment type="caution">
    <text evidence="2">The sequence shown here is derived from an EMBL/GenBank/DDBJ whole genome shotgun (WGS) entry which is preliminary data.</text>
</comment>
<dbReference type="EMBL" id="VSRR010035115">
    <property type="protein sequence ID" value="MPC72646.1"/>
    <property type="molecule type" value="Genomic_DNA"/>
</dbReference>
<evidence type="ECO:0000256" key="1">
    <source>
        <dbReference type="SAM" id="MobiDB-lite"/>
    </source>
</evidence>
<dbReference type="AlphaFoldDB" id="A0A5B7HS59"/>
<evidence type="ECO:0000313" key="3">
    <source>
        <dbReference type="Proteomes" id="UP000324222"/>
    </source>
</evidence>
<gene>
    <name evidence="2" type="ORF">E2C01_066958</name>
</gene>
<protein>
    <submittedName>
        <fullName evidence="2">Uncharacterized protein</fullName>
    </submittedName>
</protein>
<keyword evidence="3" id="KW-1185">Reference proteome</keyword>
<evidence type="ECO:0000313" key="2">
    <source>
        <dbReference type="EMBL" id="MPC72646.1"/>
    </source>
</evidence>
<sequence length="82" mass="9153">MSPNHHCNGGNNLEYSNHPHCSLGTDTEAFRKPAMRKRSAQESLCFPACLSVSLLPCFPAPYTSTWKGEPGMWSSPHFTIRM</sequence>
<accession>A0A5B7HS59</accession>
<dbReference type="Proteomes" id="UP000324222">
    <property type="component" value="Unassembled WGS sequence"/>
</dbReference>
<organism evidence="2 3">
    <name type="scientific">Portunus trituberculatus</name>
    <name type="common">Swimming crab</name>
    <name type="synonym">Neptunus trituberculatus</name>
    <dbReference type="NCBI Taxonomy" id="210409"/>
    <lineage>
        <taxon>Eukaryota</taxon>
        <taxon>Metazoa</taxon>
        <taxon>Ecdysozoa</taxon>
        <taxon>Arthropoda</taxon>
        <taxon>Crustacea</taxon>
        <taxon>Multicrustacea</taxon>
        <taxon>Malacostraca</taxon>
        <taxon>Eumalacostraca</taxon>
        <taxon>Eucarida</taxon>
        <taxon>Decapoda</taxon>
        <taxon>Pleocyemata</taxon>
        <taxon>Brachyura</taxon>
        <taxon>Eubrachyura</taxon>
        <taxon>Portunoidea</taxon>
        <taxon>Portunidae</taxon>
        <taxon>Portuninae</taxon>
        <taxon>Portunus</taxon>
    </lineage>
</organism>
<reference evidence="2 3" key="1">
    <citation type="submission" date="2019-05" db="EMBL/GenBank/DDBJ databases">
        <title>Another draft genome of Portunus trituberculatus and its Hox gene families provides insights of decapod evolution.</title>
        <authorList>
            <person name="Jeong J.-H."/>
            <person name="Song I."/>
            <person name="Kim S."/>
            <person name="Choi T."/>
            <person name="Kim D."/>
            <person name="Ryu S."/>
            <person name="Kim W."/>
        </authorList>
    </citation>
    <scope>NUCLEOTIDE SEQUENCE [LARGE SCALE GENOMIC DNA]</scope>
    <source>
        <tissue evidence="2">Muscle</tissue>
    </source>
</reference>
<feature type="region of interest" description="Disordered" evidence="1">
    <location>
        <begin position="1"/>
        <end position="20"/>
    </location>
</feature>
<proteinExistence type="predicted"/>